<proteinExistence type="predicted"/>
<evidence type="ECO:0000313" key="2">
    <source>
        <dbReference type="Proteomes" id="UP001107558"/>
    </source>
</evidence>
<protein>
    <submittedName>
        <fullName evidence="1">Uncharacterized protein</fullName>
    </submittedName>
</protein>
<evidence type="ECO:0000313" key="1">
    <source>
        <dbReference type="EMBL" id="KAG5683370.1"/>
    </source>
</evidence>
<accession>A0A9J6CM60</accession>
<sequence>MKLIQTFCIFHSNLMMLKCKKTKTTTLNGIKSAPSTEMKMDIDEEISTKSSNLTQPSEIGNDQKFHKFIEFLERELKKRPEVVRNNFIHMNQAFLYENPVQE</sequence>
<dbReference type="EMBL" id="JADBJN010000001">
    <property type="protein sequence ID" value="KAG5683370.1"/>
    <property type="molecule type" value="Genomic_DNA"/>
</dbReference>
<comment type="caution">
    <text evidence="1">The sequence shown here is derived from an EMBL/GenBank/DDBJ whole genome shotgun (WGS) entry which is preliminary data.</text>
</comment>
<organism evidence="1 2">
    <name type="scientific">Polypedilum vanderplanki</name>
    <name type="common">Sleeping chironomid midge</name>
    <dbReference type="NCBI Taxonomy" id="319348"/>
    <lineage>
        <taxon>Eukaryota</taxon>
        <taxon>Metazoa</taxon>
        <taxon>Ecdysozoa</taxon>
        <taxon>Arthropoda</taxon>
        <taxon>Hexapoda</taxon>
        <taxon>Insecta</taxon>
        <taxon>Pterygota</taxon>
        <taxon>Neoptera</taxon>
        <taxon>Endopterygota</taxon>
        <taxon>Diptera</taxon>
        <taxon>Nematocera</taxon>
        <taxon>Chironomoidea</taxon>
        <taxon>Chironomidae</taxon>
        <taxon>Chironominae</taxon>
        <taxon>Polypedilum</taxon>
        <taxon>Polypedilum</taxon>
    </lineage>
</organism>
<dbReference type="AlphaFoldDB" id="A0A9J6CM60"/>
<keyword evidence="2" id="KW-1185">Reference proteome</keyword>
<gene>
    <name evidence="1" type="ORF">PVAND_012655</name>
</gene>
<dbReference type="Proteomes" id="UP001107558">
    <property type="component" value="Chromosome 1"/>
</dbReference>
<reference evidence="1" key="1">
    <citation type="submission" date="2021-03" db="EMBL/GenBank/DDBJ databases">
        <title>Chromosome level genome of the anhydrobiotic midge Polypedilum vanderplanki.</title>
        <authorList>
            <person name="Yoshida Y."/>
            <person name="Kikawada T."/>
            <person name="Gusev O."/>
        </authorList>
    </citation>
    <scope>NUCLEOTIDE SEQUENCE</scope>
    <source>
        <strain evidence="1">NIAS01</strain>
        <tissue evidence="1">Whole body or cell culture</tissue>
    </source>
</reference>
<name>A0A9J6CM60_POLVA</name>